<dbReference type="InterPro" id="IPR032710">
    <property type="entry name" value="NTF2-like_dom_sf"/>
</dbReference>
<sequence length="184" mass="20189">MPPITTTPNWRRVSPNCAGGGKTPRVSPVNWPRSAADFRSLGPAAAAFADRAESSAVDDSKPCPCRRGEVFAECCGPLLAGRPAPTAEALMRSRFTAFALGDTGYLRRSWHPDTRPDRLDLDPDRRWQFLEIHAVTGGGPFEQTGTVEFTAHYRDPGGRGRLHETSRFTRVDGAWCYLDGEIGE</sequence>
<keyword evidence="4" id="KW-1185">Reference proteome</keyword>
<dbReference type="AlphaFoldDB" id="A0A846YCB9"/>
<name>A0A846YCB9_9NOCA</name>
<protein>
    <recommendedName>
        <fullName evidence="2">YchJ-like middle NTF2-like domain-containing protein</fullName>
    </recommendedName>
</protein>
<comment type="caution">
    <text evidence="3">The sequence shown here is derived from an EMBL/GenBank/DDBJ whole genome shotgun (WGS) entry which is preliminary data.</text>
</comment>
<evidence type="ECO:0000256" key="1">
    <source>
        <dbReference type="SAM" id="MobiDB-lite"/>
    </source>
</evidence>
<dbReference type="SUPFAM" id="SSF54427">
    <property type="entry name" value="NTF2-like"/>
    <property type="match status" value="1"/>
</dbReference>
<organism evidence="3 4">
    <name type="scientific">Nocardia flavorosea</name>
    <dbReference type="NCBI Taxonomy" id="53429"/>
    <lineage>
        <taxon>Bacteria</taxon>
        <taxon>Bacillati</taxon>
        <taxon>Actinomycetota</taxon>
        <taxon>Actinomycetes</taxon>
        <taxon>Mycobacteriales</taxon>
        <taxon>Nocardiaceae</taxon>
        <taxon>Nocardia</taxon>
    </lineage>
</organism>
<dbReference type="EMBL" id="JAAXOT010000002">
    <property type="protein sequence ID" value="NKY55394.1"/>
    <property type="molecule type" value="Genomic_DNA"/>
</dbReference>
<evidence type="ECO:0000313" key="3">
    <source>
        <dbReference type="EMBL" id="NKY55394.1"/>
    </source>
</evidence>
<evidence type="ECO:0000259" key="2">
    <source>
        <dbReference type="Pfam" id="PF17775"/>
    </source>
</evidence>
<evidence type="ECO:0000313" key="4">
    <source>
        <dbReference type="Proteomes" id="UP000570678"/>
    </source>
</evidence>
<feature type="region of interest" description="Disordered" evidence="1">
    <location>
        <begin position="1"/>
        <end position="29"/>
    </location>
</feature>
<dbReference type="Proteomes" id="UP000570678">
    <property type="component" value="Unassembled WGS sequence"/>
</dbReference>
<accession>A0A846YCB9</accession>
<reference evidence="3 4" key="1">
    <citation type="submission" date="2020-04" db="EMBL/GenBank/DDBJ databases">
        <title>MicrobeNet Type strains.</title>
        <authorList>
            <person name="Nicholson A.C."/>
        </authorList>
    </citation>
    <scope>NUCLEOTIDE SEQUENCE [LARGE SCALE GENOMIC DNA]</scope>
    <source>
        <strain evidence="3 4">JCM 3332</strain>
    </source>
</reference>
<proteinExistence type="predicted"/>
<dbReference type="Pfam" id="PF17775">
    <property type="entry name" value="YchJ_M-like"/>
    <property type="match status" value="1"/>
</dbReference>
<feature type="domain" description="YchJ-like middle NTF2-like" evidence="2">
    <location>
        <begin position="86"/>
        <end position="180"/>
    </location>
</feature>
<dbReference type="InterPro" id="IPR048469">
    <property type="entry name" value="YchJ-like_M"/>
</dbReference>
<dbReference type="Gene3D" id="3.10.450.50">
    <property type="match status" value="1"/>
</dbReference>
<gene>
    <name evidence="3" type="ORF">HGA15_04290</name>
</gene>